<dbReference type="AlphaFoldDB" id="A0A8H3R6N1"/>
<name>A0A8H3R6N1_9GLOM</name>
<evidence type="ECO:0000313" key="3">
    <source>
        <dbReference type="Proteomes" id="UP000615446"/>
    </source>
</evidence>
<dbReference type="EMBL" id="BLAL01000357">
    <property type="protein sequence ID" value="GET04918.1"/>
    <property type="molecule type" value="Genomic_DNA"/>
</dbReference>
<feature type="coiled-coil region" evidence="1">
    <location>
        <begin position="71"/>
        <end position="105"/>
    </location>
</feature>
<evidence type="ECO:0000256" key="1">
    <source>
        <dbReference type="SAM" id="Coils"/>
    </source>
</evidence>
<organism evidence="2 3">
    <name type="scientific">Rhizophagus clarus</name>
    <dbReference type="NCBI Taxonomy" id="94130"/>
    <lineage>
        <taxon>Eukaryota</taxon>
        <taxon>Fungi</taxon>
        <taxon>Fungi incertae sedis</taxon>
        <taxon>Mucoromycota</taxon>
        <taxon>Glomeromycotina</taxon>
        <taxon>Glomeromycetes</taxon>
        <taxon>Glomerales</taxon>
        <taxon>Glomeraceae</taxon>
        <taxon>Rhizophagus</taxon>
    </lineage>
</organism>
<accession>A0A8H3R6N1</accession>
<sequence length="105" mass="12146">MACLKARHNSDLPNFNKEYNSLMNIVQKNKELQVILMISSILRLNSINLDKYNIFKIVTNSQEGTRAQLNLSMMAEDINSLRKNLDELKSELKQEKEKLKNLAAH</sequence>
<keyword evidence="1" id="KW-0175">Coiled coil</keyword>
<proteinExistence type="predicted"/>
<reference evidence="2" key="1">
    <citation type="submission" date="2019-10" db="EMBL/GenBank/DDBJ databases">
        <title>Conservation and host-specific expression of non-tandemly repeated heterogenous ribosome RNA gene in arbuscular mycorrhizal fungi.</title>
        <authorList>
            <person name="Maeda T."/>
            <person name="Kobayashi Y."/>
            <person name="Nakagawa T."/>
            <person name="Ezawa T."/>
            <person name="Yamaguchi K."/>
            <person name="Bino T."/>
            <person name="Nishimoto Y."/>
            <person name="Shigenobu S."/>
            <person name="Kawaguchi M."/>
        </authorList>
    </citation>
    <scope>NUCLEOTIDE SEQUENCE</scope>
    <source>
        <strain evidence="2">HR1</strain>
    </source>
</reference>
<comment type="caution">
    <text evidence="2">The sequence shown here is derived from an EMBL/GenBank/DDBJ whole genome shotgun (WGS) entry which is preliminary data.</text>
</comment>
<keyword evidence="2" id="KW-0418">Kinase</keyword>
<evidence type="ECO:0000313" key="2">
    <source>
        <dbReference type="EMBL" id="GET04918.1"/>
    </source>
</evidence>
<protein>
    <submittedName>
        <fullName evidence="2">Kinase-like domain-containing protein</fullName>
    </submittedName>
</protein>
<dbReference type="OrthoDB" id="10323471at2759"/>
<keyword evidence="2" id="KW-0808">Transferase</keyword>
<dbReference type="GO" id="GO:0016301">
    <property type="term" value="F:kinase activity"/>
    <property type="evidence" value="ECO:0007669"/>
    <property type="project" value="UniProtKB-KW"/>
</dbReference>
<dbReference type="Proteomes" id="UP000615446">
    <property type="component" value="Unassembled WGS sequence"/>
</dbReference>
<gene>
    <name evidence="2" type="ORF">RCL2_003121100</name>
</gene>